<dbReference type="AlphaFoldDB" id="A0AAW7M7Q9"/>
<dbReference type="InterPro" id="IPR011009">
    <property type="entry name" value="Kinase-like_dom_sf"/>
</dbReference>
<dbReference type="SUPFAM" id="SSF56112">
    <property type="entry name" value="Protein kinase-like (PK-like)"/>
    <property type="match status" value="1"/>
</dbReference>
<evidence type="ECO:0000313" key="1">
    <source>
        <dbReference type="EMBL" id="MDN4487220.1"/>
    </source>
</evidence>
<dbReference type="EMBL" id="JAUHPX010000002">
    <property type="protein sequence ID" value="MDN4487220.1"/>
    <property type="molecule type" value="Genomic_DNA"/>
</dbReference>
<gene>
    <name evidence="1" type="ORF">QQX10_03465</name>
</gene>
<keyword evidence="2" id="KW-1185">Reference proteome</keyword>
<proteinExistence type="predicted"/>
<evidence type="ECO:0008006" key="3">
    <source>
        <dbReference type="Google" id="ProtNLM"/>
    </source>
</evidence>
<sequence>MTLDPQVAAWVARTLGASPHEVFFEARSMSEVWGVELVDGRRVAIKRRGDDGRLAIVAAAHRAADAAGIDTPALLAGPDPVDGDQRLTAEAWRPEGRTRPPRSPQDLYARLSAQIIAAVGDVNAAGLEPPPWMHYDHADPDRVWPPAASSRWDPHRIEADLPPSLVRLGGAARARLLAADLPRVLGHADLNGQNVRWVGERPIVHDWDSIAVLPEAVHVGNLAADHVATLEQGAIADIESCAALLAAYEREAGRSFTADETEVAWATTVWLGCYNAAFEHLHGAPGACTAMILADGDARLALAGA</sequence>
<protein>
    <recommendedName>
        <fullName evidence="3">Ser/Thr protein kinase RdoA involved in Cpx stress response, MazF antagonist</fullName>
    </recommendedName>
</protein>
<accession>A0AAW7M7Q9</accession>
<comment type="caution">
    <text evidence="1">The sequence shown here is derived from an EMBL/GenBank/DDBJ whole genome shotgun (WGS) entry which is preliminary data.</text>
</comment>
<reference evidence="1" key="1">
    <citation type="submission" date="2023-06" db="EMBL/GenBank/DDBJ databases">
        <title>Sysu t00039.</title>
        <authorList>
            <person name="Gao L."/>
            <person name="Fang B.-Z."/>
            <person name="Li W.-J."/>
        </authorList>
    </citation>
    <scope>NUCLEOTIDE SEQUENCE</scope>
    <source>
        <strain evidence="1">SYSU T00039</strain>
    </source>
</reference>
<evidence type="ECO:0000313" key="2">
    <source>
        <dbReference type="Proteomes" id="UP001172737"/>
    </source>
</evidence>
<dbReference type="Proteomes" id="UP001172737">
    <property type="component" value="Unassembled WGS sequence"/>
</dbReference>
<dbReference type="RefSeq" id="WP_301118292.1">
    <property type="nucleotide sequence ID" value="NZ_JAUHPX010000002.1"/>
</dbReference>
<organism evidence="1 2">
    <name type="scientific">Demequina lignilytica</name>
    <dbReference type="NCBI Taxonomy" id="3051663"/>
    <lineage>
        <taxon>Bacteria</taxon>
        <taxon>Bacillati</taxon>
        <taxon>Actinomycetota</taxon>
        <taxon>Actinomycetes</taxon>
        <taxon>Micrococcales</taxon>
        <taxon>Demequinaceae</taxon>
        <taxon>Demequina</taxon>
    </lineage>
</organism>
<name>A0AAW7M7Q9_9MICO</name>